<dbReference type="PANTHER" id="PTHR24055">
    <property type="entry name" value="MITOGEN-ACTIVATED PROTEIN KINASE"/>
    <property type="match status" value="1"/>
</dbReference>
<dbReference type="SUPFAM" id="SSF56112">
    <property type="entry name" value="Protein kinase-like (PK-like)"/>
    <property type="match status" value="1"/>
</dbReference>
<reference evidence="6" key="1">
    <citation type="submission" date="2022-10" db="EMBL/GenBank/DDBJ databases">
        <title>Genome assembly of Pristionchus species.</title>
        <authorList>
            <person name="Yoshida K."/>
            <person name="Sommer R.J."/>
        </authorList>
    </citation>
    <scope>NUCLEOTIDE SEQUENCE [LARGE SCALE GENOMIC DNA]</scope>
    <source>
        <strain evidence="6">RS5460</strain>
    </source>
</reference>
<evidence type="ECO:0000256" key="2">
    <source>
        <dbReference type="ARBA" id="ARBA00022840"/>
    </source>
</evidence>
<sequence length="181" mass="20974">MAVYLHQAQRSLRQVNVVTRDRYTIPFQLPDGYNDKGTHYIGSGTYGIVIRTHVVPTCMNPRRERAEMEAAIKKINRPMESMRMAQLCYRELMLLKNLDHPNIARLVDMYTSARHPNELLDVYLVMEYVGSSLDAQLAESIKDKYAYVPMTSIPRVIHDTLRALEYLMHAEVLHRDLKPAN</sequence>
<evidence type="ECO:0000256" key="3">
    <source>
        <dbReference type="PROSITE-ProRule" id="PRU10141"/>
    </source>
</evidence>
<keyword evidence="2 3" id="KW-0067">ATP-binding</keyword>
<accession>A0AAN5CCH2</accession>
<feature type="domain" description="Protein kinase" evidence="4">
    <location>
        <begin position="35"/>
        <end position="181"/>
    </location>
</feature>
<dbReference type="Gene3D" id="3.30.200.20">
    <property type="entry name" value="Phosphorylase Kinase, domain 1"/>
    <property type="match status" value="1"/>
</dbReference>
<dbReference type="GO" id="GO:0005524">
    <property type="term" value="F:ATP binding"/>
    <property type="evidence" value="ECO:0007669"/>
    <property type="project" value="UniProtKB-UniRule"/>
</dbReference>
<dbReference type="InterPro" id="IPR011009">
    <property type="entry name" value="Kinase-like_dom_sf"/>
</dbReference>
<evidence type="ECO:0000259" key="4">
    <source>
        <dbReference type="PROSITE" id="PS50011"/>
    </source>
</evidence>
<evidence type="ECO:0000313" key="5">
    <source>
        <dbReference type="EMBL" id="GMR39575.1"/>
    </source>
</evidence>
<dbReference type="PROSITE" id="PS00107">
    <property type="entry name" value="PROTEIN_KINASE_ATP"/>
    <property type="match status" value="1"/>
</dbReference>
<evidence type="ECO:0000313" key="6">
    <source>
        <dbReference type="Proteomes" id="UP001328107"/>
    </source>
</evidence>
<dbReference type="GO" id="GO:0004672">
    <property type="term" value="F:protein kinase activity"/>
    <property type="evidence" value="ECO:0007669"/>
    <property type="project" value="InterPro"/>
</dbReference>
<dbReference type="InterPro" id="IPR000719">
    <property type="entry name" value="Prot_kinase_dom"/>
</dbReference>
<organism evidence="5 6">
    <name type="scientific">Pristionchus mayeri</name>
    <dbReference type="NCBI Taxonomy" id="1317129"/>
    <lineage>
        <taxon>Eukaryota</taxon>
        <taxon>Metazoa</taxon>
        <taxon>Ecdysozoa</taxon>
        <taxon>Nematoda</taxon>
        <taxon>Chromadorea</taxon>
        <taxon>Rhabditida</taxon>
        <taxon>Rhabditina</taxon>
        <taxon>Diplogasteromorpha</taxon>
        <taxon>Diplogasteroidea</taxon>
        <taxon>Neodiplogasteridae</taxon>
        <taxon>Pristionchus</taxon>
    </lineage>
</organism>
<keyword evidence="1 3" id="KW-0547">Nucleotide-binding</keyword>
<feature type="non-terminal residue" evidence="5">
    <location>
        <position position="181"/>
    </location>
</feature>
<name>A0AAN5CCH2_9BILA</name>
<gene>
    <name evidence="5" type="ORF">PMAYCL1PPCAC_09770</name>
</gene>
<dbReference type="EMBL" id="BTRK01000002">
    <property type="protein sequence ID" value="GMR39575.1"/>
    <property type="molecule type" value="Genomic_DNA"/>
</dbReference>
<feature type="binding site" evidence="3">
    <location>
        <position position="74"/>
    </location>
    <ligand>
        <name>ATP</name>
        <dbReference type="ChEBI" id="CHEBI:30616"/>
    </ligand>
</feature>
<dbReference type="Proteomes" id="UP001328107">
    <property type="component" value="Unassembled WGS sequence"/>
</dbReference>
<protein>
    <recommendedName>
        <fullName evidence="4">Protein kinase domain-containing protein</fullName>
    </recommendedName>
</protein>
<comment type="caution">
    <text evidence="5">The sequence shown here is derived from an EMBL/GenBank/DDBJ whole genome shotgun (WGS) entry which is preliminary data.</text>
</comment>
<keyword evidence="6" id="KW-1185">Reference proteome</keyword>
<dbReference type="PROSITE" id="PS50011">
    <property type="entry name" value="PROTEIN_KINASE_DOM"/>
    <property type="match status" value="1"/>
</dbReference>
<proteinExistence type="predicted"/>
<evidence type="ECO:0000256" key="1">
    <source>
        <dbReference type="ARBA" id="ARBA00022741"/>
    </source>
</evidence>
<dbReference type="Gene3D" id="1.10.510.10">
    <property type="entry name" value="Transferase(Phosphotransferase) domain 1"/>
    <property type="match status" value="1"/>
</dbReference>
<dbReference type="Pfam" id="PF00069">
    <property type="entry name" value="Pkinase"/>
    <property type="match status" value="1"/>
</dbReference>
<dbReference type="AlphaFoldDB" id="A0AAN5CCH2"/>
<dbReference type="InterPro" id="IPR050117">
    <property type="entry name" value="MAPK"/>
</dbReference>
<dbReference type="InterPro" id="IPR017441">
    <property type="entry name" value="Protein_kinase_ATP_BS"/>
</dbReference>